<evidence type="ECO:0000313" key="3">
    <source>
        <dbReference type="EMBL" id="CAB4779978.1"/>
    </source>
</evidence>
<evidence type="ECO:0000313" key="4">
    <source>
        <dbReference type="EMBL" id="CAB4850735.1"/>
    </source>
</evidence>
<dbReference type="EMBL" id="CAEZZZ010000037">
    <property type="protein sequence ID" value="CAB4779978.1"/>
    <property type="molecule type" value="Genomic_DNA"/>
</dbReference>
<proteinExistence type="predicted"/>
<dbReference type="EMBL" id="CAEZXT010000042">
    <property type="protein sequence ID" value="CAB4699718.1"/>
    <property type="molecule type" value="Genomic_DNA"/>
</dbReference>
<reference evidence="3" key="1">
    <citation type="submission" date="2020-05" db="EMBL/GenBank/DDBJ databases">
        <authorList>
            <person name="Chiriac C."/>
            <person name="Salcher M."/>
            <person name="Ghai R."/>
            <person name="Kavagutti S V."/>
        </authorList>
    </citation>
    <scope>NUCLEOTIDE SEQUENCE</scope>
</reference>
<evidence type="ECO:0000313" key="2">
    <source>
        <dbReference type="EMBL" id="CAB4699718.1"/>
    </source>
</evidence>
<evidence type="ECO:0000313" key="1">
    <source>
        <dbReference type="EMBL" id="CAB4666649.1"/>
    </source>
</evidence>
<gene>
    <name evidence="1" type="ORF">UFOPK2288_00800</name>
    <name evidence="2" type="ORF">UFOPK2589_00770</name>
    <name evidence="3" type="ORF">UFOPK2931_00717</name>
    <name evidence="4" type="ORF">UFOPK3287_00866</name>
</gene>
<dbReference type="AlphaFoldDB" id="A0A6J6WAI2"/>
<sequence>MSSSDENGLMADQEWDNAYFSLIIELRTKNSHRYLEQTELLLHKKSIELELSGYSVKYTLDRTGCWFDATNSGKGIGKRSWNRFGWGKKAKRKALPDFFAKTEANILMPEDL</sequence>
<dbReference type="EMBL" id="CAFBJH010000053">
    <property type="protein sequence ID" value="CAB4850735.1"/>
    <property type="molecule type" value="Genomic_DNA"/>
</dbReference>
<organism evidence="3">
    <name type="scientific">freshwater metagenome</name>
    <dbReference type="NCBI Taxonomy" id="449393"/>
    <lineage>
        <taxon>unclassified sequences</taxon>
        <taxon>metagenomes</taxon>
        <taxon>ecological metagenomes</taxon>
    </lineage>
</organism>
<name>A0A6J6WAI2_9ZZZZ</name>
<dbReference type="EMBL" id="CAEZWS010000036">
    <property type="protein sequence ID" value="CAB4666649.1"/>
    <property type="molecule type" value="Genomic_DNA"/>
</dbReference>
<protein>
    <submittedName>
        <fullName evidence="3">Unannotated protein</fullName>
    </submittedName>
</protein>
<accession>A0A6J6WAI2</accession>